<reference evidence="3 4" key="1">
    <citation type="journal article" date="2017" name="Genome Biol. Evol.">
        <title>Comparative Genomic Analysis Identifies a Campylobacter Clade Deficient in Selenium Metabolism.</title>
        <authorList>
            <person name="Miller W.G."/>
            <person name="Yee E."/>
            <person name="Lopes B.S."/>
            <person name="Chapman M.H."/>
            <person name="Huynh S."/>
            <person name="Bono J.L."/>
            <person name="Parker C.T."/>
            <person name="Strachan N.J.C."/>
            <person name="Forbes K.J."/>
        </authorList>
    </citation>
    <scope>NUCLEOTIDE SEQUENCE [LARGE SCALE GENOMIC DNA]</scope>
    <source>
        <strain evidence="1 3">RM8964</strain>
        <strain evidence="2 4">RM9261</strain>
    </source>
</reference>
<dbReference type="Proteomes" id="UP001318120">
    <property type="component" value="Chromosome"/>
</dbReference>
<dbReference type="KEGG" id="camz:CVIC12175_1101"/>
<dbReference type="SUPFAM" id="SSF47336">
    <property type="entry name" value="ACP-like"/>
    <property type="match status" value="1"/>
</dbReference>
<dbReference type="RefSeq" id="WP_086247100.1">
    <property type="nucleotide sequence ID" value="NZ_CP018791.1"/>
</dbReference>
<dbReference type="EMBL" id="CP144916">
    <property type="protein sequence ID" value="WWC41153.1"/>
    <property type="molecule type" value="Genomic_DNA"/>
</dbReference>
<dbReference type="Proteomes" id="UP000194265">
    <property type="component" value="Chromosome"/>
</dbReference>
<dbReference type="AlphaFoldDB" id="A0A1X9T244"/>
<accession>A0A1X9T244</accession>
<dbReference type="Gene3D" id="1.10.1200.10">
    <property type="entry name" value="ACP-like"/>
    <property type="match status" value="1"/>
</dbReference>
<dbReference type="InterPro" id="IPR036736">
    <property type="entry name" value="ACP-like_sf"/>
</dbReference>
<dbReference type="OrthoDB" id="5360412at2"/>
<name>A0A1X9T244_9BACT</name>
<sequence>MSEAQILLSDIGRDDISEQELNLLDDGIIDSVDIIALVAAMQSRYGKDLDAKFLSAENFQSIAALNNMIKNAYGV</sequence>
<evidence type="ECO:0000313" key="3">
    <source>
        <dbReference type="Proteomes" id="UP000194265"/>
    </source>
</evidence>
<keyword evidence="4" id="KW-1185">Reference proteome</keyword>
<gene>
    <name evidence="1" type="ORF">CVIC8964_1187</name>
    <name evidence="2" type="ORF">CVIC9261_05470</name>
</gene>
<evidence type="ECO:0000313" key="2">
    <source>
        <dbReference type="EMBL" id="WWC41153.1"/>
    </source>
</evidence>
<proteinExistence type="predicted"/>
<evidence type="ECO:0000313" key="4">
    <source>
        <dbReference type="Proteomes" id="UP001318120"/>
    </source>
</evidence>
<dbReference type="GeneID" id="93113538"/>
<evidence type="ECO:0000313" key="1">
    <source>
        <dbReference type="EMBL" id="ARR02580.1"/>
    </source>
</evidence>
<protein>
    <submittedName>
        <fullName evidence="2">Acyl carrier protein</fullName>
    </submittedName>
</protein>
<reference evidence="2" key="2">
    <citation type="submission" date="2024-02" db="EMBL/GenBank/DDBJ databases">
        <authorList>
            <person name="Miller W.G."/>
            <person name="Yee E."/>
            <person name="Lopes B.S."/>
            <person name="Chapman M.H."/>
            <person name="Huynh S."/>
            <person name="Bono J.L."/>
            <person name="Parker C.T."/>
            <person name="Strachan N.J.C."/>
            <person name="Forbes K.J."/>
        </authorList>
    </citation>
    <scope>NUCLEOTIDE SEQUENCE</scope>
    <source>
        <strain evidence="2">RM9261</strain>
    </source>
</reference>
<organism evidence="1 3">
    <name type="scientific">Campylobacter vicugnae</name>
    <dbReference type="NCBI Taxonomy" id="1660076"/>
    <lineage>
        <taxon>Bacteria</taxon>
        <taxon>Pseudomonadati</taxon>
        <taxon>Campylobacterota</taxon>
        <taxon>Epsilonproteobacteria</taxon>
        <taxon>Campylobacterales</taxon>
        <taxon>Campylobacteraceae</taxon>
        <taxon>Campylobacter</taxon>
    </lineage>
</organism>
<dbReference type="EMBL" id="CP018791">
    <property type="protein sequence ID" value="ARR02580.1"/>
    <property type="molecule type" value="Genomic_DNA"/>
</dbReference>
<dbReference type="STRING" id="1660074.CVIC8964_1187"/>